<keyword evidence="2 4" id="KW-0853">WD repeat</keyword>
<dbReference type="VEuPathDB" id="PiroplasmaDB:BEWA_042140"/>
<dbReference type="PANTHER" id="PTHR14205">
    <property type="entry name" value="WD-REPEAT PROTEIN"/>
    <property type="match status" value="1"/>
</dbReference>
<dbReference type="OrthoDB" id="427795at2759"/>
<evidence type="ECO:0000313" key="7">
    <source>
        <dbReference type="Proteomes" id="UP000031512"/>
    </source>
</evidence>
<protein>
    <recommendedName>
        <fullName evidence="5">EIPR1-like beta-propeller domain-containing protein</fullName>
    </recommendedName>
</protein>
<dbReference type="InterPro" id="IPR015943">
    <property type="entry name" value="WD40/YVTN_repeat-like_dom_sf"/>
</dbReference>
<evidence type="ECO:0000256" key="1">
    <source>
        <dbReference type="ARBA" id="ARBA00005672"/>
    </source>
</evidence>
<dbReference type="InterPro" id="IPR001680">
    <property type="entry name" value="WD40_rpt"/>
</dbReference>
<dbReference type="AlphaFoldDB" id="L1LFP3"/>
<dbReference type="RefSeq" id="XP_004833628.1">
    <property type="nucleotide sequence ID" value="XM_004833571.1"/>
</dbReference>
<evidence type="ECO:0000256" key="2">
    <source>
        <dbReference type="ARBA" id="ARBA00022574"/>
    </source>
</evidence>
<dbReference type="GO" id="GO:0016567">
    <property type="term" value="P:protein ubiquitination"/>
    <property type="evidence" value="ECO:0007669"/>
    <property type="project" value="TreeGrafter"/>
</dbReference>
<reference evidence="6 7" key="1">
    <citation type="journal article" date="2012" name="BMC Genomics">
        <title>Comparative genomic analysis and phylogenetic position of Theileria equi.</title>
        <authorList>
            <person name="Kappmeyer L.S."/>
            <person name="Thiagarajan M."/>
            <person name="Herndon D.R."/>
            <person name="Ramsay J.D."/>
            <person name="Caler E."/>
            <person name="Djikeng A."/>
            <person name="Gillespie J.J."/>
            <person name="Lau A.O."/>
            <person name="Roalson E.H."/>
            <person name="Silva J.C."/>
            <person name="Silva M.G."/>
            <person name="Suarez C.E."/>
            <person name="Ueti M.W."/>
            <person name="Nene V.M."/>
            <person name="Mealey R.H."/>
            <person name="Knowles D.P."/>
            <person name="Brayton K.A."/>
        </authorList>
    </citation>
    <scope>NUCLEOTIDE SEQUENCE [LARGE SCALE GENOMIC DNA]</scope>
    <source>
        <strain evidence="6 7">WA</strain>
    </source>
</reference>
<dbReference type="SMART" id="SM00320">
    <property type="entry name" value="WD40"/>
    <property type="match status" value="2"/>
</dbReference>
<evidence type="ECO:0000256" key="3">
    <source>
        <dbReference type="ARBA" id="ARBA00022737"/>
    </source>
</evidence>
<dbReference type="PANTHER" id="PTHR14205:SF15">
    <property type="entry name" value="EARP AND GARP COMPLEX-INTERACTING PROTEIN 1"/>
    <property type="match status" value="1"/>
</dbReference>
<organism evidence="6 7">
    <name type="scientific">Theileria equi strain WA</name>
    <dbReference type="NCBI Taxonomy" id="1537102"/>
    <lineage>
        <taxon>Eukaryota</taxon>
        <taxon>Sar</taxon>
        <taxon>Alveolata</taxon>
        <taxon>Apicomplexa</taxon>
        <taxon>Aconoidasida</taxon>
        <taxon>Piroplasmida</taxon>
        <taxon>Theileriidae</taxon>
        <taxon>Theileria</taxon>
    </lineage>
</organism>
<dbReference type="InterPro" id="IPR036322">
    <property type="entry name" value="WD40_repeat_dom_sf"/>
</dbReference>
<dbReference type="Gene3D" id="2.130.10.10">
    <property type="entry name" value="YVTN repeat-like/Quinoprotein amine dehydrogenase"/>
    <property type="match status" value="1"/>
</dbReference>
<dbReference type="PROSITE" id="PS50082">
    <property type="entry name" value="WD_REPEATS_2"/>
    <property type="match status" value="1"/>
</dbReference>
<evidence type="ECO:0000313" key="6">
    <source>
        <dbReference type="EMBL" id="EKX74176.1"/>
    </source>
</evidence>
<dbReference type="EMBL" id="ACOU01000002">
    <property type="protein sequence ID" value="EKX74176.1"/>
    <property type="molecule type" value="Genomic_DNA"/>
</dbReference>
<dbReference type="PROSITE" id="PS00678">
    <property type="entry name" value="WD_REPEATS_1"/>
    <property type="match status" value="1"/>
</dbReference>
<dbReference type="Pfam" id="PF23609">
    <property type="entry name" value="Beta-prop_EIPR1"/>
    <property type="match status" value="1"/>
</dbReference>
<comment type="caution">
    <text evidence="6">The sequence shown here is derived from an EMBL/GenBank/DDBJ whole genome shotgun (WGS) entry which is preliminary data.</text>
</comment>
<dbReference type="InterPro" id="IPR040323">
    <property type="entry name" value="EIPR1"/>
</dbReference>
<dbReference type="InterPro" id="IPR059104">
    <property type="entry name" value="Beta-prop_EIPR1-like"/>
</dbReference>
<feature type="repeat" description="WD" evidence="4">
    <location>
        <begin position="222"/>
        <end position="257"/>
    </location>
</feature>
<keyword evidence="7" id="KW-1185">Reference proteome</keyword>
<name>L1LFP3_THEEQ</name>
<accession>L1LFP3</accession>
<dbReference type="GeneID" id="15807624"/>
<gene>
    <name evidence="6" type="ORF">BEWA_042140</name>
</gene>
<proteinExistence type="inferred from homology"/>
<dbReference type="Proteomes" id="UP000031512">
    <property type="component" value="Unassembled WGS sequence"/>
</dbReference>
<dbReference type="STRING" id="1537102.L1LFP3"/>
<dbReference type="SUPFAM" id="SSF50978">
    <property type="entry name" value="WD40 repeat-like"/>
    <property type="match status" value="1"/>
</dbReference>
<dbReference type="KEGG" id="beq:BEWA_042140"/>
<sequence>MQVSSSVSDETIGGFDLYQFDKPCKSICSLSASDTNIHRFALGTSEYSTDNTLTLVDFDESSRNFTQIAQSKNLPPVEHLIPFGKGVNSEILVVFRDTKERESYLSLLKVDLEDSLGSFETLVKLDSTFRNVKRISYDPYSGEFGRFCVISRESLCLFKESEESFEEIFRINTDSKLRYSGSYHAGAFDPHHSDLFGISIDNCFEIIDFRQKLTDRITLKGSAPHKGAILDLKFNPNVPNEVITVGEDTRVYSWDLRATLEPTVFDSGHNHWIQEIHYNTFHDQLLLTCGATGIFLHTRNESLNRVYHNPQASVCTCWSEGDAWHYGSIVSRGLLVESVPKDIKFKLL</sequence>
<feature type="domain" description="EIPR1-like beta-propeller" evidence="5">
    <location>
        <begin position="19"/>
        <end position="291"/>
    </location>
</feature>
<evidence type="ECO:0000259" key="5">
    <source>
        <dbReference type="Pfam" id="PF23609"/>
    </source>
</evidence>
<evidence type="ECO:0000256" key="4">
    <source>
        <dbReference type="PROSITE-ProRule" id="PRU00221"/>
    </source>
</evidence>
<dbReference type="InterPro" id="IPR019775">
    <property type="entry name" value="WD40_repeat_CS"/>
</dbReference>
<dbReference type="eggNOG" id="KOG1007">
    <property type="taxonomic scope" value="Eukaryota"/>
</dbReference>
<keyword evidence="3" id="KW-0677">Repeat</keyword>
<comment type="similarity">
    <text evidence="1">Belongs to the WD repeat EIPR1 family.</text>
</comment>